<dbReference type="SUPFAM" id="SSF55073">
    <property type="entry name" value="Nucleotide cyclase"/>
    <property type="match status" value="1"/>
</dbReference>
<sequence length="614" mass="66701">MAVPQRPVERRLAAIMMTDIVGYSRLIGLDDVATLQAIDDLRRSVIDPAVLRHHGRIIKTIGDGLLVEFASVVDTVACAIAIQQGVATRYTERPDQPSLLLRIGINLGDVIVQDGDLFGEGVNVAARLERLSEPGGICLTREVRDQLQDRFNLSWADLGEQNLKNIARPVHVFGISPDVIAGLPKEAAGEIGTVEAQISSNARGFSALSPRLSLVVLPFMSASDAADQSHFAEGMTETLTTDLSRIRRSFVIAPSTARLYQDQQTDLQQVSRDLGVRYVLRGSIQKSGSRLRVNAQLLDSQTGAHIWSERFDGDSTDLFGLQDQITGRIANSLDREITVAALRDAEVRRMAPDAVDFLMRGIAASYGPQSLESVQRQEAFFRQAVTFDPGNSEALARLAWSILLQELPLQHSTSTEISQNRVKEAAEVARAGLMHDPDSARAHLALALVHRLHGDPKGMALESEAAVALDHNLANAHTSLAMALIWLGRPHEGLLAVEQAMRLDPRSPQFGVFLSVLGRAQLLLGNIEVAADCFAKAQLLPSSLPNVHAGTAMAYALLGDLEAARAAARQALDVAPRFRMSHSAYAPLAQSPDLYRKLYREVILPAAEQADLPV</sequence>
<gene>
    <name evidence="2" type="ORF">BB934_26150</name>
</gene>
<dbReference type="Gene3D" id="3.40.50.10070">
    <property type="entry name" value="TolB, N-terminal domain"/>
    <property type="match status" value="1"/>
</dbReference>
<dbReference type="SMART" id="SM00028">
    <property type="entry name" value="TPR"/>
    <property type="match status" value="4"/>
</dbReference>
<dbReference type="InterPro" id="IPR029787">
    <property type="entry name" value="Nucleotide_cyclase"/>
</dbReference>
<evidence type="ECO:0000259" key="1">
    <source>
        <dbReference type="PROSITE" id="PS50125"/>
    </source>
</evidence>
<name>A0A1B2EMR1_9HYPH</name>
<organism evidence="2">
    <name type="scientific">Microvirga ossetica</name>
    <dbReference type="NCBI Taxonomy" id="1882682"/>
    <lineage>
        <taxon>Bacteria</taxon>
        <taxon>Pseudomonadati</taxon>
        <taxon>Pseudomonadota</taxon>
        <taxon>Alphaproteobacteria</taxon>
        <taxon>Hyphomicrobiales</taxon>
        <taxon>Methylobacteriaceae</taxon>
        <taxon>Microvirga</taxon>
    </lineage>
</organism>
<dbReference type="PROSITE" id="PS50125">
    <property type="entry name" value="GUANYLATE_CYCLASE_2"/>
    <property type="match status" value="1"/>
</dbReference>
<feature type="domain" description="Guanylate cyclase" evidence="1">
    <location>
        <begin position="14"/>
        <end position="129"/>
    </location>
</feature>
<protein>
    <recommendedName>
        <fullName evidence="1">Guanylate cyclase domain-containing protein</fullName>
    </recommendedName>
</protein>
<proteinExistence type="predicted"/>
<dbReference type="PANTHER" id="PTHR43081:SF19">
    <property type="entry name" value="PH-SENSITIVE ADENYLATE CYCLASE RV1264"/>
    <property type="match status" value="1"/>
</dbReference>
<dbReference type="AlphaFoldDB" id="A0A1B2EMR1"/>
<dbReference type="Gene3D" id="1.25.40.10">
    <property type="entry name" value="Tetratricopeptide repeat domain"/>
    <property type="match status" value="2"/>
</dbReference>
<dbReference type="SUPFAM" id="SSF48452">
    <property type="entry name" value="TPR-like"/>
    <property type="match status" value="1"/>
</dbReference>
<dbReference type="Gene3D" id="3.30.70.1230">
    <property type="entry name" value="Nucleotide cyclase"/>
    <property type="match status" value="1"/>
</dbReference>
<accession>A0A1B2EMR1</accession>
<dbReference type="GO" id="GO:0006171">
    <property type="term" value="P:cAMP biosynthetic process"/>
    <property type="evidence" value="ECO:0007669"/>
    <property type="project" value="TreeGrafter"/>
</dbReference>
<dbReference type="InterPro" id="IPR019734">
    <property type="entry name" value="TPR_rpt"/>
</dbReference>
<evidence type="ECO:0000313" key="2">
    <source>
        <dbReference type="EMBL" id="ANY81268.1"/>
    </source>
</evidence>
<dbReference type="CDD" id="cd07302">
    <property type="entry name" value="CHD"/>
    <property type="match status" value="1"/>
</dbReference>
<dbReference type="InterPro" id="IPR050697">
    <property type="entry name" value="Adenylyl/Guanylyl_Cyclase_3/4"/>
</dbReference>
<dbReference type="InterPro" id="IPR001054">
    <property type="entry name" value="A/G_cyclase"/>
</dbReference>
<reference evidence="2" key="1">
    <citation type="submission" date="2016-07" db="EMBL/GenBank/DDBJ databases">
        <title>Microvirga ossetica sp. nov. a new species of rhizobia isolated from root nodules of the legume species Vicia alpestris Steven originated from North Ossetia region in the Caucasus.</title>
        <authorList>
            <person name="Safronova V.I."/>
            <person name="Kuznetsova I.G."/>
            <person name="Sazanova A.L."/>
            <person name="Belimov A."/>
            <person name="Andronov E."/>
            <person name="Osledkin Y.S."/>
            <person name="Onishchuk O.P."/>
            <person name="Kurchak O.N."/>
            <person name="Shaposhnikov A.I."/>
            <person name="Willems A."/>
            <person name="Tikhonovich I.A."/>
        </authorList>
    </citation>
    <scope>NUCLEOTIDE SEQUENCE [LARGE SCALE GENOMIC DNA]</scope>
    <source>
        <strain evidence="2">V5/3M</strain>
    </source>
</reference>
<dbReference type="KEGG" id="moc:BB934_26150"/>
<dbReference type="EMBL" id="CP016616">
    <property type="protein sequence ID" value="ANY81268.1"/>
    <property type="molecule type" value="Genomic_DNA"/>
</dbReference>
<dbReference type="GO" id="GO:0004016">
    <property type="term" value="F:adenylate cyclase activity"/>
    <property type="evidence" value="ECO:0007669"/>
    <property type="project" value="UniProtKB-ARBA"/>
</dbReference>
<dbReference type="PANTHER" id="PTHR43081">
    <property type="entry name" value="ADENYLATE CYCLASE, TERMINAL-DIFFERENTIATION SPECIFIC-RELATED"/>
    <property type="match status" value="1"/>
</dbReference>
<dbReference type="GO" id="GO:0035556">
    <property type="term" value="P:intracellular signal transduction"/>
    <property type="evidence" value="ECO:0007669"/>
    <property type="project" value="InterPro"/>
</dbReference>
<dbReference type="Pfam" id="PF00211">
    <property type="entry name" value="Guanylate_cyc"/>
    <property type="match status" value="1"/>
</dbReference>
<dbReference type="InterPro" id="IPR011990">
    <property type="entry name" value="TPR-like_helical_dom_sf"/>
</dbReference>
<dbReference type="Pfam" id="PF13181">
    <property type="entry name" value="TPR_8"/>
    <property type="match status" value="1"/>
</dbReference>